<reference evidence="7" key="1">
    <citation type="journal article" date="2010" name="Genome Biol.">
        <title>Genome sequence of the necrotrophic plant pathogen Pythium ultimum reveals original pathogenicity mechanisms and effector repertoire.</title>
        <authorList>
            <person name="Levesque C.A."/>
            <person name="Brouwer H."/>
            <person name="Cano L."/>
            <person name="Hamilton J.P."/>
            <person name="Holt C."/>
            <person name="Huitema E."/>
            <person name="Raffaele S."/>
            <person name="Robideau G.P."/>
            <person name="Thines M."/>
            <person name="Win J."/>
            <person name="Zerillo M.M."/>
            <person name="Beakes G.W."/>
            <person name="Boore J.L."/>
            <person name="Busam D."/>
            <person name="Dumas B."/>
            <person name="Ferriera S."/>
            <person name="Fuerstenberg S.I."/>
            <person name="Gachon C.M."/>
            <person name="Gaulin E."/>
            <person name="Govers F."/>
            <person name="Grenville-Briggs L."/>
            <person name="Horner N."/>
            <person name="Hostetler J."/>
            <person name="Jiang R.H."/>
            <person name="Johnson J."/>
            <person name="Krajaejun T."/>
            <person name="Lin H."/>
            <person name="Meijer H.J."/>
            <person name="Moore B."/>
            <person name="Morris P."/>
            <person name="Phuntmart V."/>
            <person name="Puiu D."/>
            <person name="Shetty J."/>
            <person name="Stajich J.E."/>
            <person name="Tripathy S."/>
            <person name="Wawra S."/>
            <person name="van West P."/>
            <person name="Whitty B.R."/>
            <person name="Coutinho P.M."/>
            <person name="Henrissat B."/>
            <person name="Martin F."/>
            <person name="Thomas P.D."/>
            <person name="Tyler B.M."/>
            <person name="De Vries R.P."/>
            <person name="Kamoun S."/>
            <person name="Yandell M."/>
            <person name="Tisserat N."/>
            <person name="Buell C.R."/>
        </authorList>
    </citation>
    <scope>NUCLEOTIDE SEQUENCE</scope>
    <source>
        <strain evidence="7">DAOM:BR144</strain>
    </source>
</reference>
<organism evidence="6 7">
    <name type="scientific">Globisporangium ultimum (strain ATCC 200006 / CBS 805.95 / DAOM BR144)</name>
    <name type="common">Pythium ultimum</name>
    <dbReference type="NCBI Taxonomy" id="431595"/>
    <lineage>
        <taxon>Eukaryota</taxon>
        <taxon>Sar</taxon>
        <taxon>Stramenopiles</taxon>
        <taxon>Oomycota</taxon>
        <taxon>Peronosporomycetes</taxon>
        <taxon>Pythiales</taxon>
        <taxon>Pythiaceae</taxon>
        <taxon>Globisporangium</taxon>
    </lineage>
</organism>
<dbReference type="SMART" id="SM00054">
    <property type="entry name" value="EFh"/>
    <property type="match status" value="4"/>
</dbReference>
<dbReference type="PROSITE" id="PS00018">
    <property type="entry name" value="EF_HAND_1"/>
    <property type="match status" value="3"/>
</dbReference>
<dbReference type="PANTHER" id="PTHR45942">
    <property type="entry name" value="PROTEIN PHOSPATASE 3 REGULATORY SUBUNIT B ALPHA ISOFORM TYPE 1"/>
    <property type="match status" value="1"/>
</dbReference>
<dbReference type="InterPro" id="IPR018247">
    <property type="entry name" value="EF_Hand_1_Ca_BS"/>
</dbReference>
<dbReference type="AlphaFoldDB" id="K3WVM9"/>
<keyword evidence="3" id="KW-0106">Calcium</keyword>
<evidence type="ECO:0000256" key="1">
    <source>
        <dbReference type="ARBA" id="ARBA00022723"/>
    </source>
</evidence>
<evidence type="ECO:0000259" key="5">
    <source>
        <dbReference type="PROSITE" id="PS50222"/>
    </source>
</evidence>
<feature type="compositionally biased region" description="Basic residues" evidence="4">
    <location>
        <begin position="94"/>
        <end position="111"/>
    </location>
</feature>
<dbReference type="HOGENOM" id="CLU_061940_0_0_1"/>
<feature type="compositionally biased region" description="Polar residues" evidence="4">
    <location>
        <begin position="71"/>
        <end position="88"/>
    </location>
</feature>
<reference evidence="7" key="2">
    <citation type="submission" date="2010-04" db="EMBL/GenBank/DDBJ databases">
        <authorList>
            <person name="Buell R."/>
            <person name="Hamilton J."/>
            <person name="Hostetler J."/>
        </authorList>
    </citation>
    <scope>NUCLEOTIDE SEQUENCE [LARGE SCALE GENOMIC DNA]</scope>
    <source>
        <strain evidence="7">DAOM:BR144</strain>
    </source>
</reference>
<dbReference type="InterPro" id="IPR002048">
    <property type="entry name" value="EF_hand_dom"/>
</dbReference>
<keyword evidence="1" id="KW-0479">Metal-binding</keyword>
<sequence length="391" mass="43638">MATSKRSKSIVTEAASGSGAVVADAGSPESAAKRQPPLLQKSSGASLLDASTPPDTSNATKADVLPKLCRKSSSLQDVMTGTNGSSAKGDNKEKRRHSEVKAKKKSARQQRRATGWSTPTSASGSGLPQLNTGSSQQVVQSNFNSTNQLPGGRAKRAKRAGDIELVRPATINVVVKYQLGQYELKKFKACFKQIDLDASGVIDYDEFFEFIDETKTPFSEGLFRMIDADSNGTIDYEEFVHAMVLYCMYTRDEILQFAFDTFDPAKTGSIGEKEFKRLISVVNDGKPVFPGNFKNALSEFDRNKDGLLDFEEFKIMNKRYPMLLFPCFRLQDRMQKSTLGESHWLQLHKRLYQKLKQEKYQRKHNGTLPALSLVGTIRRFFHLDALDVYQP</sequence>
<dbReference type="InterPro" id="IPR011992">
    <property type="entry name" value="EF-hand-dom_pair"/>
</dbReference>
<protein>
    <recommendedName>
        <fullName evidence="5">EF-hand domain-containing protein</fullName>
    </recommendedName>
</protein>
<dbReference type="EMBL" id="GL376599">
    <property type="status" value="NOT_ANNOTATED_CDS"/>
    <property type="molecule type" value="Genomic_DNA"/>
</dbReference>
<feature type="domain" description="EF-hand" evidence="5">
    <location>
        <begin position="222"/>
        <end position="249"/>
    </location>
</feature>
<evidence type="ECO:0000256" key="3">
    <source>
        <dbReference type="ARBA" id="ARBA00022837"/>
    </source>
</evidence>
<evidence type="ECO:0000313" key="7">
    <source>
        <dbReference type="Proteomes" id="UP000019132"/>
    </source>
</evidence>
<feature type="compositionally biased region" description="Polar residues" evidence="4">
    <location>
        <begin position="115"/>
        <end position="133"/>
    </location>
</feature>
<dbReference type="EnsemblProtists" id="PYU1_T009027">
    <property type="protein sequence ID" value="PYU1_T009027"/>
    <property type="gene ID" value="PYU1_G009009"/>
</dbReference>
<name>K3WVM9_GLOUD</name>
<feature type="domain" description="EF-hand" evidence="5">
    <location>
        <begin position="182"/>
        <end position="217"/>
    </location>
</feature>
<evidence type="ECO:0000256" key="4">
    <source>
        <dbReference type="SAM" id="MobiDB-lite"/>
    </source>
</evidence>
<keyword evidence="7" id="KW-1185">Reference proteome</keyword>
<dbReference type="PROSITE" id="PS50222">
    <property type="entry name" value="EF_HAND_2"/>
    <property type="match status" value="4"/>
</dbReference>
<feature type="compositionally biased region" description="Low complexity" evidence="4">
    <location>
        <begin position="14"/>
        <end position="27"/>
    </location>
</feature>
<accession>K3WVM9</accession>
<reference evidence="6" key="3">
    <citation type="submission" date="2015-02" db="UniProtKB">
        <authorList>
            <consortium name="EnsemblProtists"/>
        </authorList>
    </citation>
    <scope>IDENTIFICATION</scope>
    <source>
        <strain evidence="6">DAOM BR144</strain>
    </source>
</reference>
<dbReference type="GO" id="GO:0005509">
    <property type="term" value="F:calcium ion binding"/>
    <property type="evidence" value="ECO:0007669"/>
    <property type="project" value="InterPro"/>
</dbReference>
<evidence type="ECO:0000313" key="6">
    <source>
        <dbReference type="EnsemblProtists" id="PYU1_T009027"/>
    </source>
</evidence>
<feature type="domain" description="EF-hand" evidence="5">
    <location>
        <begin position="250"/>
        <end position="285"/>
    </location>
</feature>
<dbReference type="Gene3D" id="1.10.238.10">
    <property type="entry name" value="EF-hand"/>
    <property type="match status" value="1"/>
</dbReference>
<feature type="region of interest" description="Disordered" evidence="4">
    <location>
        <begin position="1"/>
        <end position="138"/>
    </location>
</feature>
<dbReference type="SUPFAM" id="SSF47473">
    <property type="entry name" value="EF-hand"/>
    <property type="match status" value="1"/>
</dbReference>
<evidence type="ECO:0000256" key="2">
    <source>
        <dbReference type="ARBA" id="ARBA00022737"/>
    </source>
</evidence>
<feature type="domain" description="EF-hand" evidence="5">
    <location>
        <begin position="288"/>
        <end position="323"/>
    </location>
</feature>
<dbReference type="Pfam" id="PF13499">
    <property type="entry name" value="EF-hand_7"/>
    <property type="match status" value="2"/>
</dbReference>
<dbReference type="Proteomes" id="UP000019132">
    <property type="component" value="Unassembled WGS sequence"/>
</dbReference>
<dbReference type="eggNOG" id="KOG0032">
    <property type="taxonomic scope" value="Eukaryota"/>
</dbReference>
<proteinExistence type="predicted"/>
<dbReference type="CDD" id="cd00051">
    <property type="entry name" value="EFh"/>
    <property type="match status" value="1"/>
</dbReference>
<keyword evidence="2" id="KW-0677">Repeat</keyword>
<dbReference type="InParanoid" id="K3WVM9"/>
<dbReference type="STRING" id="431595.K3WVM9"/>
<dbReference type="VEuPathDB" id="FungiDB:PYU1_G009009"/>